<sequence>MYDVAIIGGGVLGNMVARELSRYKLDMVVLEKEYDVGEETTKANSGIIHAGFHPRGGSLKGTACVKGNEMFPKLCEELDVPFEQRGSIFVAFHEGGKDHLKKVWDRGIKNGVIGMRMMETDEVLEMEPLISPKVIQAMYAPSTAIISPFQLVVALAESAVQNGMEYRFNTEVISLESTDEHYILHTNNKDIKAKYIVNTTGGFAGNIEAFVKPADLVIKPKRGQYYVLDKEAGSWVSHVIYQAQEDNEGGTLLTPTIDGNLLVGPTAESVPNFRHTETTKEGLAHVEKVAKKILPNFDMSRIISNFAGLRANITNVVKEEKDFVIRVSASRFVSALGIKNPGMTCSPALSGIIVELLQKEGLILEENRNFISKREGIKKFLEQTPKEQERMLLENSAEGKIVCRCEGITEGDIIRAIRRPISATSLDGIKKRLRLGMGQCQGGFCTMHTIDIISKELGIPPQKVLKNTPGSYLIAGEVK</sequence>
<evidence type="ECO:0000313" key="3">
    <source>
        <dbReference type="EMBL" id="KZL92287.1"/>
    </source>
</evidence>
<dbReference type="EMBL" id="LWAE01000002">
    <property type="protein sequence ID" value="KZL92287.1"/>
    <property type="molecule type" value="Genomic_DNA"/>
</dbReference>
<dbReference type="RefSeq" id="WP_082831866.1">
    <property type="nucleotide sequence ID" value="NZ_FQXL01000004.1"/>
</dbReference>
<dbReference type="PANTHER" id="PTHR42720">
    <property type="entry name" value="GLYCEROL-3-PHOSPHATE DEHYDROGENASE"/>
    <property type="match status" value="1"/>
</dbReference>
<dbReference type="Gene3D" id="1.10.10.1100">
    <property type="entry name" value="BFD-like [2Fe-2S]-binding domain"/>
    <property type="match status" value="1"/>
</dbReference>
<dbReference type="STRING" id="1121326.CLMAG_20960"/>
<dbReference type="SUPFAM" id="SSF54373">
    <property type="entry name" value="FAD-linked reductases, C-terminal domain"/>
    <property type="match status" value="1"/>
</dbReference>
<dbReference type="Proteomes" id="UP000076603">
    <property type="component" value="Unassembled WGS sequence"/>
</dbReference>
<dbReference type="InterPro" id="IPR007419">
    <property type="entry name" value="BFD-like_2Fe2S-bd_dom"/>
</dbReference>
<evidence type="ECO:0000313" key="4">
    <source>
        <dbReference type="Proteomes" id="UP000076603"/>
    </source>
</evidence>
<dbReference type="Pfam" id="PF04324">
    <property type="entry name" value="Fer2_BFD"/>
    <property type="match status" value="1"/>
</dbReference>
<accession>A0A162T6A2</accession>
<dbReference type="PATRIC" id="fig|1121326.3.peg.2087"/>
<dbReference type="InterPro" id="IPR052745">
    <property type="entry name" value="G3P_Oxidase/Oxidoreductase"/>
</dbReference>
<feature type="domain" description="FAD dependent oxidoreductase" evidence="1">
    <location>
        <begin position="3"/>
        <end position="356"/>
    </location>
</feature>
<proteinExistence type="predicted"/>
<dbReference type="EC" id="1.1.3.15" evidence="3"/>
<keyword evidence="3" id="KW-0560">Oxidoreductase</keyword>
<keyword evidence="4" id="KW-1185">Reference proteome</keyword>
<dbReference type="SUPFAM" id="SSF51905">
    <property type="entry name" value="FAD/NAD(P)-binding domain"/>
    <property type="match status" value="1"/>
</dbReference>
<dbReference type="CDD" id="cd19946">
    <property type="entry name" value="GlpA-like_Fer2_BFD-like"/>
    <property type="match status" value="1"/>
</dbReference>
<dbReference type="InterPro" id="IPR006076">
    <property type="entry name" value="FAD-dep_OxRdtase"/>
</dbReference>
<feature type="domain" description="BFD-like [2Fe-2S]-binding" evidence="2">
    <location>
        <begin position="401"/>
        <end position="454"/>
    </location>
</feature>
<dbReference type="AlphaFoldDB" id="A0A162T6A2"/>
<dbReference type="InterPro" id="IPR041854">
    <property type="entry name" value="BFD-like_2Fe2S-bd_dom_sf"/>
</dbReference>
<name>A0A162T6A2_9CLOT</name>
<dbReference type="PANTHER" id="PTHR42720:SF1">
    <property type="entry name" value="GLYCEROL 3-PHOSPHATE OXIDASE"/>
    <property type="match status" value="1"/>
</dbReference>
<gene>
    <name evidence="3" type="primary">lhgO_2</name>
    <name evidence="3" type="ORF">CLMAG_20960</name>
</gene>
<dbReference type="Gene3D" id="3.30.9.10">
    <property type="entry name" value="D-Amino Acid Oxidase, subunit A, domain 2"/>
    <property type="match status" value="1"/>
</dbReference>
<dbReference type="Gene3D" id="3.50.50.60">
    <property type="entry name" value="FAD/NAD(P)-binding domain"/>
    <property type="match status" value="1"/>
</dbReference>
<evidence type="ECO:0000259" key="1">
    <source>
        <dbReference type="Pfam" id="PF01266"/>
    </source>
</evidence>
<evidence type="ECO:0000259" key="2">
    <source>
        <dbReference type="Pfam" id="PF04324"/>
    </source>
</evidence>
<reference evidence="3 4" key="1">
    <citation type="submission" date="2016-04" db="EMBL/GenBank/DDBJ databases">
        <title>Genome sequence of Clostridium magnum DSM 2767.</title>
        <authorList>
            <person name="Poehlein A."/>
            <person name="Uhlig R."/>
            <person name="Fischer R."/>
            <person name="Bahl H."/>
            <person name="Daniel R."/>
        </authorList>
    </citation>
    <scope>NUCLEOTIDE SEQUENCE [LARGE SCALE GENOMIC DNA]</scope>
    <source>
        <strain evidence="3 4">DSM 2767</strain>
    </source>
</reference>
<dbReference type="Pfam" id="PF01266">
    <property type="entry name" value="DAO"/>
    <property type="match status" value="1"/>
</dbReference>
<dbReference type="GO" id="GO:0003973">
    <property type="term" value="F:(S)-2-hydroxy-acid oxidase activity"/>
    <property type="evidence" value="ECO:0007669"/>
    <property type="project" value="UniProtKB-EC"/>
</dbReference>
<dbReference type="OrthoDB" id="9801699at2"/>
<dbReference type="InterPro" id="IPR036188">
    <property type="entry name" value="FAD/NAD-bd_sf"/>
</dbReference>
<protein>
    <submittedName>
        <fullName evidence="3">L-2-hydroxyglutarate oxidase LhgO</fullName>
        <ecNumber evidence="3">1.1.3.15</ecNumber>
    </submittedName>
</protein>
<organism evidence="3 4">
    <name type="scientific">Clostridium magnum DSM 2767</name>
    <dbReference type="NCBI Taxonomy" id="1121326"/>
    <lineage>
        <taxon>Bacteria</taxon>
        <taxon>Bacillati</taxon>
        <taxon>Bacillota</taxon>
        <taxon>Clostridia</taxon>
        <taxon>Eubacteriales</taxon>
        <taxon>Clostridiaceae</taxon>
        <taxon>Clostridium</taxon>
    </lineage>
</organism>
<comment type="caution">
    <text evidence="3">The sequence shown here is derived from an EMBL/GenBank/DDBJ whole genome shotgun (WGS) entry which is preliminary data.</text>
</comment>